<comment type="caution">
    <text evidence="2">The sequence shown here is derived from an EMBL/GenBank/DDBJ whole genome shotgun (WGS) entry which is preliminary data.</text>
</comment>
<name>A0AAV3YAR7_9GAST</name>
<dbReference type="AlphaFoldDB" id="A0AAV3YAR7"/>
<dbReference type="Proteomes" id="UP000735302">
    <property type="component" value="Unassembled WGS sequence"/>
</dbReference>
<keyword evidence="1" id="KW-0732">Signal</keyword>
<sequence>MSGTRFVLLHLIIGMITAQQPSVNVVTKSASFVCTDEYLLVGEDFLTFVLDLSGNNSAYTFSIFDGPRFKRQKLETKNGKTKVIDDGIICQPFLRPHSGSCVTKAITNTTGCSCEVIRPSPPIYRVKLVYRIEDVSDARGRLELLWPSTNVDISEFYYLPDVRAEPKIKEVSVTPSFICTLDFQVEGVDYTILDLDMSGNSSRYSFKKDVWPRLEYKTRRNGKFSKAILFCTPFTIPQNGFCVTKQSFPNACSCEHVGKDTFRLRANFSLRSVEMSHGQIFLIWPGKYGPVRYNYDLPEVRKKPGMFQICDYDVLHFS</sequence>
<feature type="signal peptide" evidence="1">
    <location>
        <begin position="1"/>
        <end position="18"/>
    </location>
</feature>
<reference evidence="2 3" key="1">
    <citation type="journal article" date="2021" name="Elife">
        <title>Chloroplast acquisition without the gene transfer in kleptoplastic sea slugs, Plakobranchus ocellatus.</title>
        <authorList>
            <person name="Maeda T."/>
            <person name="Takahashi S."/>
            <person name="Yoshida T."/>
            <person name="Shimamura S."/>
            <person name="Takaki Y."/>
            <person name="Nagai Y."/>
            <person name="Toyoda A."/>
            <person name="Suzuki Y."/>
            <person name="Arimoto A."/>
            <person name="Ishii H."/>
            <person name="Satoh N."/>
            <person name="Nishiyama T."/>
            <person name="Hasebe M."/>
            <person name="Maruyama T."/>
            <person name="Minagawa J."/>
            <person name="Obokata J."/>
            <person name="Shigenobu S."/>
        </authorList>
    </citation>
    <scope>NUCLEOTIDE SEQUENCE [LARGE SCALE GENOMIC DNA]</scope>
</reference>
<gene>
    <name evidence="2" type="ORF">PoB_000600100</name>
</gene>
<evidence type="ECO:0000313" key="2">
    <source>
        <dbReference type="EMBL" id="GFN79495.1"/>
    </source>
</evidence>
<organism evidence="2 3">
    <name type="scientific">Plakobranchus ocellatus</name>
    <dbReference type="NCBI Taxonomy" id="259542"/>
    <lineage>
        <taxon>Eukaryota</taxon>
        <taxon>Metazoa</taxon>
        <taxon>Spiralia</taxon>
        <taxon>Lophotrochozoa</taxon>
        <taxon>Mollusca</taxon>
        <taxon>Gastropoda</taxon>
        <taxon>Heterobranchia</taxon>
        <taxon>Euthyneura</taxon>
        <taxon>Panpulmonata</taxon>
        <taxon>Sacoglossa</taxon>
        <taxon>Placobranchoidea</taxon>
        <taxon>Plakobranchidae</taxon>
        <taxon>Plakobranchus</taxon>
    </lineage>
</organism>
<feature type="chain" id="PRO_5043629562" evidence="1">
    <location>
        <begin position="19"/>
        <end position="318"/>
    </location>
</feature>
<dbReference type="EMBL" id="BLXT01000663">
    <property type="protein sequence ID" value="GFN79495.1"/>
    <property type="molecule type" value="Genomic_DNA"/>
</dbReference>
<keyword evidence="3" id="KW-1185">Reference proteome</keyword>
<proteinExistence type="predicted"/>
<protein>
    <submittedName>
        <fullName evidence="2">Uncharacterized protein</fullName>
    </submittedName>
</protein>
<accession>A0AAV3YAR7</accession>
<evidence type="ECO:0000256" key="1">
    <source>
        <dbReference type="SAM" id="SignalP"/>
    </source>
</evidence>
<evidence type="ECO:0000313" key="3">
    <source>
        <dbReference type="Proteomes" id="UP000735302"/>
    </source>
</evidence>